<sequence length="237" mass="26261">MGFPCHKRYSTRTQGKGAFFEERRARGDTGYVEKGKQKLTIYLVRHGETLFNVNDRMQGFSDSPLTDRGIQVAEKLGQGLKNIPFTAVYSSTSERATDTADLILKGRNIPVQTDKRLREINFGSWEGEHGQKIMKEHPDLWTNPESFKAVGGETNAELYARTQAALNDIANANKEKGGNILVVSHGVTILNFALTLDPKSWNPAKQGGLPNASVTKLEWEDGKFKVVSVGDTSYTNP</sequence>
<dbReference type="Pfam" id="PF00300">
    <property type="entry name" value="His_Phos_1"/>
    <property type="match status" value="1"/>
</dbReference>
<reference evidence="3 4" key="1">
    <citation type="submission" date="2018-10" db="EMBL/GenBank/DDBJ databases">
        <title>Genome Sequence of Cohnella sp.</title>
        <authorList>
            <person name="Srinivasan S."/>
            <person name="Kim M.K."/>
        </authorList>
    </citation>
    <scope>NUCLEOTIDE SEQUENCE [LARGE SCALE GENOMIC DNA]</scope>
    <source>
        <strain evidence="3 4">18JY8-7</strain>
    </source>
</reference>
<dbReference type="InterPro" id="IPR013078">
    <property type="entry name" value="His_Pase_superF_clade-1"/>
</dbReference>
<dbReference type="InterPro" id="IPR029033">
    <property type="entry name" value="His_PPase_superfam"/>
</dbReference>
<dbReference type="KEGG" id="coh:EAV92_11035"/>
<evidence type="ECO:0000313" key="3">
    <source>
        <dbReference type="EMBL" id="AYQ73053.1"/>
    </source>
</evidence>
<protein>
    <submittedName>
        <fullName evidence="3">Histidine phosphatase family protein</fullName>
    </submittedName>
</protein>
<dbReference type="CDD" id="cd07067">
    <property type="entry name" value="HP_PGM_like"/>
    <property type="match status" value="1"/>
</dbReference>
<dbReference type="PANTHER" id="PTHR48100">
    <property type="entry name" value="BROAD-SPECIFICITY PHOSPHATASE YOR283W-RELATED"/>
    <property type="match status" value="1"/>
</dbReference>
<gene>
    <name evidence="3" type="ORF">EAV92_11035</name>
</gene>
<evidence type="ECO:0000313" key="4">
    <source>
        <dbReference type="Proteomes" id="UP000269097"/>
    </source>
</evidence>
<name>A0A3G3JXZ6_9BACL</name>
<dbReference type="SUPFAM" id="SSF53254">
    <property type="entry name" value="Phosphoglycerate mutase-like"/>
    <property type="match status" value="1"/>
</dbReference>
<dbReference type="Gene3D" id="3.40.50.1240">
    <property type="entry name" value="Phosphoglycerate mutase-like"/>
    <property type="match status" value="1"/>
</dbReference>
<feature type="binding site" evidence="2">
    <location>
        <position position="95"/>
    </location>
    <ligand>
        <name>substrate</name>
    </ligand>
</feature>
<dbReference type="Proteomes" id="UP000269097">
    <property type="component" value="Chromosome"/>
</dbReference>
<accession>A0A3G3JXZ6</accession>
<keyword evidence="4" id="KW-1185">Reference proteome</keyword>
<proteinExistence type="predicted"/>
<dbReference type="GO" id="GO:0005737">
    <property type="term" value="C:cytoplasm"/>
    <property type="evidence" value="ECO:0007669"/>
    <property type="project" value="TreeGrafter"/>
</dbReference>
<evidence type="ECO:0000256" key="1">
    <source>
        <dbReference type="PIRSR" id="PIRSR613078-1"/>
    </source>
</evidence>
<organism evidence="3 4">
    <name type="scientific">Cohnella candidum</name>
    <dbReference type="NCBI Taxonomy" id="2674991"/>
    <lineage>
        <taxon>Bacteria</taxon>
        <taxon>Bacillati</taxon>
        <taxon>Bacillota</taxon>
        <taxon>Bacilli</taxon>
        <taxon>Bacillales</taxon>
        <taxon>Paenibacillaceae</taxon>
        <taxon>Cohnella</taxon>
    </lineage>
</organism>
<dbReference type="InterPro" id="IPR001345">
    <property type="entry name" value="PG/BPGM_mutase_AS"/>
</dbReference>
<dbReference type="GO" id="GO:0016791">
    <property type="term" value="F:phosphatase activity"/>
    <property type="evidence" value="ECO:0007669"/>
    <property type="project" value="TreeGrafter"/>
</dbReference>
<dbReference type="EMBL" id="CP033433">
    <property type="protein sequence ID" value="AYQ73053.1"/>
    <property type="molecule type" value="Genomic_DNA"/>
</dbReference>
<dbReference type="AlphaFoldDB" id="A0A3G3JXZ6"/>
<dbReference type="InterPro" id="IPR050275">
    <property type="entry name" value="PGM_Phosphatase"/>
</dbReference>
<dbReference type="PANTHER" id="PTHR48100:SF9">
    <property type="entry name" value="PHOSPHOGLYCERATE MUTASE 2 PARALOG"/>
    <property type="match status" value="1"/>
</dbReference>
<dbReference type="SMART" id="SM00855">
    <property type="entry name" value="PGAM"/>
    <property type="match status" value="1"/>
</dbReference>
<feature type="binding site" evidence="2">
    <location>
        <begin position="45"/>
        <end position="52"/>
    </location>
    <ligand>
        <name>substrate</name>
    </ligand>
</feature>
<dbReference type="PROSITE" id="PS00175">
    <property type="entry name" value="PG_MUTASE"/>
    <property type="match status" value="1"/>
</dbReference>
<feature type="active site" description="Tele-phosphohistidine intermediate" evidence="1">
    <location>
        <position position="46"/>
    </location>
</feature>
<evidence type="ECO:0000256" key="2">
    <source>
        <dbReference type="PIRSR" id="PIRSR613078-2"/>
    </source>
</evidence>
<feature type="active site" description="Proton donor/acceptor" evidence="1">
    <location>
        <position position="119"/>
    </location>
</feature>